<keyword evidence="2" id="KW-1185">Reference proteome</keyword>
<protein>
    <submittedName>
        <fullName evidence="1">Uncharacterized protein</fullName>
    </submittedName>
</protein>
<evidence type="ECO:0000313" key="2">
    <source>
        <dbReference type="Proteomes" id="UP001216907"/>
    </source>
</evidence>
<dbReference type="Proteomes" id="UP001216907">
    <property type="component" value="Unassembled WGS sequence"/>
</dbReference>
<evidence type="ECO:0000313" key="1">
    <source>
        <dbReference type="EMBL" id="MDG3006390.1"/>
    </source>
</evidence>
<comment type="caution">
    <text evidence="1">The sequence shown here is derived from an EMBL/GenBank/DDBJ whole genome shotgun (WGS) entry which is preliminary data.</text>
</comment>
<gene>
    <name evidence="1" type="ORF">PZE19_21675</name>
</gene>
<name>A0ABT6FFN4_9BACT</name>
<reference evidence="1 2" key="1">
    <citation type="submission" date="2023-03" db="EMBL/GenBank/DDBJ databases">
        <title>Paludisphaera mucosa sp. nov. a novel planctomycete from northern fen.</title>
        <authorList>
            <person name="Ivanova A."/>
        </authorList>
    </citation>
    <scope>NUCLEOTIDE SEQUENCE [LARGE SCALE GENOMIC DNA]</scope>
    <source>
        <strain evidence="1 2">Pla2</strain>
    </source>
</reference>
<accession>A0ABT6FFN4</accession>
<proteinExistence type="predicted"/>
<sequence length="102" mass="11823">MAHPRLIALDHPGLAPFPLSDRLRAQLVYFQAGPDAKEMPELGEDEYWFDRDEVARWVMDGVFYLVSPLDTEKATEVELSEEQDALLAWLEFNHVRHARVED</sequence>
<organism evidence="1 2">
    <name type="scientific">Paludisphaera mucosa</name>
    <dbReference type="NCBI Taxonomy" id="3030827"/>
    <lineage>
        <taxon>Bacteria</taxon>
        <taxon>Pseudomonadati</taxon>
        <taxon>Planctomycetota</taxon>
        <taxon>Planctomycetia</taxon>
        <taxon>Isosphaerales</taxon>
        <taxon>Isosphaeraceae</taxon>
        <taxon>Paludisphaera</taxon>
    </lineage>
</organism>
<dbReference type="EMBL" id="JARRAG010000002">
    <property type="protein sequence ID" value="MDG3006390.1"/>
    <property type="molecule type" value="Genomic_DNA"/>
</dbReference>
<dbReference type="RefSeq" id="WP_277862690.1">
    <property type="nucleotide sequence ID" value="NZ_JARRAG010000002.1"/>
</dbReference>